<gene>
    <name evidence="2" type="ORF">GCM10009754_11880</name>
</gene>
<dbReference type="RefSeq" id="WP_344414286.1">
    <property type="nucleotide sequence ID" value="NZ_BAAANN010000004.1"/>
</dbReference>
<keyword evidence="3" id="KW-1185">Reference proteome</keyword>
<dbReference type="InterPro" id="IPR050834">
    <property type="entry name" value="Glycosyltransf_2"/>
</dbReference>
<proteinExistence type="predicted"/>
<comment type="caution">
    <text evidence="2">The sequence shown here is derived from an EMBL/GenBank/DDBJ whole genome shotgun (WGS) entry which is preliminary data.</text>
</comment>
<dbReference type="InterPro" id="IPR029044">
    <property type="entry name" value="Nucleotide-diphossugar_trans"/>
</dbReference>
<dbReference type="PANTHER" id="PTHR43685:SF2">
    <property type="entry name" value="GLYCOSYLTRANSFERASE 2-LIKE DOMAIN-CONTAINING PROTEIN"/>
    <property type="match status" value="1"/>
</dbReference>
<accession>A0ABP5BIQ1</accession>
<evidence type="ECO:0000259" key="1">
    <source>
        <dbReference type="Pfam" id="PF00535"/>
    </source>
</evidence>
<dbReference type="SUPFAM" id="SSF53448">
    <property type="entry name" value="Nucleotide-diphospho-sugar transferases"/>
    <property type="match status" value="1"/>
</dbReference>
<dbReference type="PANTHER" id="PTHR43685">
    <property type="entry name" value="GLYCOSYLTRANSFERASE"/>
    <property type="match status" value="1"/>
</dbReference>
<dbReference type="Gene3D" id="3.90.550.10">
    <property type="entry name" value="Spore Coat Polysaccharide Biosynthesis Protein SpsA, Chain A"/>
    <property type="match status" value="1"/>
</dbReference>
<name>A0ABP5BIQ1_9PSEU</name>
<evidence type="ECO:0000313" key="3">
    <source>
        <dbReference type="Proteomes" id="UP001501116"/>
    </source>
</evidence>
<feature type="domain" description="Glycosyltransferase 2-like" evidence="1">
    <location>
        <begin position="21"/>
        <end position="140"/>
    </location>
</feature>
<dbReference type="Pfam" id="PF00535">
    <property type="entry name" value="Glycos_transf_2"/>
    <property type="match status" value="1"/>
</dbReference>
<sequence>MLSELPKPVTRSRGSLPTVDVVIPCYNYAHFLSHCVDSVLTQRGVDVRVLIIDDHSPDDTPEVSARLARDPRVEARRHAVNQGHLATYNEGLLGWASADYTVLLSADDLLAPGALARAAAVFDRDASIGMVYGRGVYYSDHEALPKTLSLPLGVTRWHGTEWIEGRCRSGHNVISSPEVVVRTSVQQRVGGYRPELPHAGDLEMWLRFAAVSDIAYVRGRPAAYYRVHENSMLRTRFSAVLTDLEQRLAVFDHFFAEHPVLHGAPMMRARAHRALAKEALWAAVRAYDRDRVDEVPTAQLVDFALEVFGPAKSLPEYAALRRRRALGAAVCGRTQLFAGSQVAKKAKNWLWWQSWKLRGV</sequence>
<dbReference type="Proteomes" id="UP001501116">
    <property type="component" value="Unassembled WGS sequence"/>
</dbReference>
<protein>
    <submittedName>
        <fullName evidence="2">Glycosyltransferase</fullName>
    </submittedName>
</protein>
<reference evidence="3" key="1">
    <citation type="journal article" date="2019" name="Int. J. Syst. Evol. Microbiol.">
        <title>The Global Catalogue of Microorganisms (GCM) 10K type strain sequencing project: providing services to taxonomists for standard genome sequencing and annotation.</title>
        <authorList>
            <consortium name="The Broad Institute Genomics Platform"/>
            <consortium name="The Broad Institute Genome Sequencing Center for Infectious Disease"/>
            <person name="Wu L."/>
            <person name="Ma J."/>
        </authorList>
    </citation>
    <scope>NUCLEOTIDE SEQUENCE [LARGE SCALE GENOMIC DNA]</scope>
    <source>
        <strain evidence="3">JCM 14545</strain>
    </source>
</reference>
<dbReference type="EMBL" id="BAAANN010000004">
    <property type="protein sequence ID" value="GAA1945698.1"/>
    <property type="molecule type" value="Genomic_DNA"/>
</dbReference>
<evidence type="ECO:0000313" key="2">
    <source>
        <dbReference type="EMBL" id="GAA1945698.1"/>
    </source>
</evidence>
<organism evidence="2 3">
    <name type="scientific">Amycolatopsis minnesotensis</name>
    <dbReference type="NCBI Taxonomy" id="337894"/>
    <lineage>
        <taxon>Bacteria</taxon>
        <taxon>Bacillati</taxon>
        <taxon>Actinomycetota</taxon>
        <taxon>Actinomycetes</taxon>
        <taxon>Pseudonocardiales</taxon>
        <taxon>Pseudonocardiaceae</taxon>
        <taxon>Amycolatopsis</taxon>
    </lineage>
</organism>
<dbReference type="InterPro" id="IPR001173">
    <property type="entry name" value="Glyco_trans_2-like"/>
</dbReference>